<sequence length="77" mass="9262">MIEEWNADQIYGIMEGGTKGIEKIVNRIFVDKKDIIAEFLSRLNWICERVEFHTENPDSELMDELLGEFREWEKRKK</sequence>
<evidence type="ECO:0000313" key="1">
    <source>
        <dbReference type="EMBL" id="KKL75795.1"/>
    </source>
</evidence>
<organism evidence="1">
    <name type="scientific">marine sediment metagenome</name>
    <dbReference type="NCBI Taxonomy" id="412755"/>
    <lineage>
        <taxon>unclassified sequences</taxon>
        <taxon>metagenomes</taxon>
        <taxon>ecological metagenomes</taxon>
    </lineage>
</organism>
<dbReference type="EMBL" id="LAZR01024247">
    <property type="protein sequence ID" value="KKL75795.1"/>
    <property type="molecule type" value="Genomic_DNA"/>
</dbReference>
<proteinExistence type="predicted"/>
<accession>A0A0F9H2G9</accession>
<dbReference type="AlphaFoldDB" id="A0A0F9H2G9"/>
<comment type="caution">
    <text evidence="1">The sequence shown here is derived from an EMBL/GenBank/DDBJ whole genome shotgun (WGS) entry which is preliminary data.</text>
</comment>
<name>A0A0F9H2G9_9ZZZZ</name>
<reference evidence="1" key="1">
    <citation type="journal article" date="2015" name="Nature">
        <title>Complex archaea that bridge the gap between prokaryotes and eukaryotes.</title>
        <authorList>
            <person name="Spang A."/>
            <person name="Saw J.H."/>
            <person name="Jorgensen S.L."/>
            <person name="Zaremba-Niedzwiedzka K."/>
            <person name="Martijn J."/>
            <person name="Lind A.E."/>
            <person name="van Eijk R."/>
            <person name="Schleper C."/>
            <person name="Guy L."/>
            <person name="Ettema T.J."/>
        </authorList>
    </citation>
    <scope>NUCLEOTIDE SEQUENCE</scope>
</reference>
<gene>
    <name evidence="1" type="ORF">LCGC14_2051270</name>
</gene>
<protein>
    <submittedName>
        <fullName evidence="1">Uncharacterized protein</fullName>
    </submittedName>
</protein>